<dbReference type="InterPro" id="IPR030400">
    <property type="entry name" value="Sedolisin_dom"/>
</dbReference>
<comment type="catalytic activity">
    <reaction evidence="1">
        <text>Release of an N-terminal tripeptide from a polypeptide, but also has endopeptidase activity.</text>
        <dbReference type="EC" id="3.4.14.9"/>
    </reaction>
</comment>
<keyword evidence="9" id="KW-0865">Zymogen</keyword>
<dbReference type="Pfam" id="PF00082">
    <property type="entry name" value="Peptidase_S8"/>
    <property type="match status" value="1"/>
</dbReference>
<feature type="binding site" evidence="13">
    <location>
        <position position="502"/>
    </location>
    <ligand>
        <name>Ca(2+)</name>
        <dbReference type="ChEBI" id="CHEBI:29108"/>
    </ligand>
</feature>
<evidence type="ECO:0000256" key="5">
    <source>
        <dbReference type="ARBA" id="ARBA00022723"/>
    </source>
</evidence>
<evidence type="ECO:0000256" key="12">
    <source>
        <dbReference type="ARBA" id="ARBA00045460"/>
    </source>
</evidence>
<feature type="active site" description="Charge relay system" evidence="13">
    <location>
        <position position="459"/>
    </location>
</feature>
<protein>
    <recommendedName>
        <fullName evidence="3">Tripeptidyl-peptidase 1</fullName>
        <ecNumber evidence="2">3.4.14.9</ecNumber>
    </recommendedName>
    <alternativeName>
        <fullName evidence="10">Tripeptidyl aminopeptidase</fullName>
    </alternativeName>
    <alternativeName>
        <fullName evidence="11">Tripeptidyl-peptidase I</fullName>
    </alternativeName>
</protein>
<evidence type="ECO:0000313" key="16">
    <source>
        <dbReference type="EMBL" id="CAI8031325.1"/>
    </source>
</evidence>
<dbReference type="InterPro" id="IPR050819">
    <property type="entry name" value="Tripeptidyl-peptidase_I"/>
</dbReference>
<evidence type="ECO:0000256" key="9">
    <source>
        <dbReference type="ARBA" id="ARBA00023145"/>
    </source>
</evidence>
<keyword evidence="17" id="KW-1185">Reference proteome</keyword>
<dbReference type="PANTHER" id="PTHR14218">
    <property type="entry name" value="PROTEASE S8 TRIPEPTIDYL PEPTIDASE I CLN2"/>
    <property type="match status" value="1"/>
</dbReference>
<keyword evidence="4 13" id="KW-0645">Protease</keyword>
<dbReference type="GO" id="GO:0006508">
    <property type="term" value="P:proteolysis"/>
    <property type="evidence" value="ECO:0007669"/>
    <property type="project" value="UniProtKB-KW"/>
</dbReference>
<feature type="binding site" evidence="13">
    <location>
        <position position="503"/>
    </location>
    <ligand>
        <name>Ca(2+)</name>
        <dbReference type="ChEBI" id="CHEBI:29108"/>
    </ligand>
</feature>
<evidence type="ECO:0000256" key="4">
    <source>
        <dbReference type="ARBA" id="ARBA00022670"/>
    </source>
</evidence>
<evidence type="ECO:0000256" key="6">
    <source>
        <dbReference type="ARBA" id="ARBA00022801"/>
    </source>
</evidence>
<comment type="cofactor">
    <cofactor evidence="13">
        <name>Ca(2+)</name>
        <dbReference type="ChEBI" id="CHEBI:29108"/>
    </cofactor>
    <text evidence="13">Binds 1 Ca(2+) ion per subunit.</text>
</comment>
<feature type="binding site" evidence="13">
    <location>
        <position position="522"/>
    </location>
    <ligand>
        <name>Ca(2+)</name>
        <dbReference type="ChEBI" id="CHEBI:29108"/>
    </ligand>
</feature>
<dbReference type="CDD" id="cd11377">
    <property type="entry name" value="Pro-peptidase_S53"/>
    <property type="match status" value="1"/>
</dbReference>
<dbReference type="SUPFAM" id="SSF54897">
    <property type="entry name" value="Protease propeptides/inhibitors"/>
    <property type="match status" value="1"/>
</dbReference>
<dbReference type="EMBL" id="CASHTH010002529">
    <property type="protein sequence ID" value="CAI8031325.1"/>
    <property type="molecule type" value="Genomic_DNA"/>
</dbReference>
<name>A0AA35SJN2_GEOBA</name>
<dbReference type="SMART" id="SM00944">
    <property type="entry name" value="Pro-kuma_activ"/>
    <property type="match status" value="1"/>
</dbReference>
<evidence type="ECO:0000256" key="7">
    <source>
        <dbReference type="ARBA" id="ARBA00022825"/>
    </source>
</evidence>
<evidence type="ECO:0000313" key="17">
    <source>
        <dbReference type="Proteomes" id="UP001174909"/>
    </source>
</evidence>
<evidence type="ECO:0000256" key="10">
    <source>
        <dbReference type="ARBA" id="ARBA00032232"/>
    </source>
</evidence>
<feature type="binding site" evidence="13">
    <location>
        <position position="524"/>
    </location>
    <ligand>
        <name>Ca(2+)</name>
        <dbReference type="ChEBI" id="CHEBI:29108"/>
    </ligand>
</feature>
<gene>
    <name evidence="16" type="ORF">GBAR_LOCUS17791</name>
</gene>
<dbReference type="SUPFAM" id="SSF52743">
    <property type="entry name" value="Subtilisin-like"/>
    <property type="match status" value="1"/>
</dbReference>
<dbReference type="AlphaFoldDB" id="A0AA35SJN2"/>
<dbReference type="Gene3D" id="3.40.50.200">
    <property type="entry name" value="Peptidase S8/S53 domain"/>
    <property type="match status" value="1"/>
</dbReference>
<accession>A0AA35SJN2</accession>
<organism evidence="16 17">
    <name type="scientific">Geodia barretti</name>
    <name type="common">Barrett's horny sponge</name>
    <dbReference type="NCBI Taxonomy" id="519541"/>
    <lineage>
        <taxon>Eukaryota</taxon>
        <taxon>Metazoa</taxon>
        <taxon>Porifera</taxon>
        <taxon>Demospongiae</taxon>
        <taxon>Heteroscleromorpha</taxon>
        <taxon>Tetractinellida</taxon>
        <taxon>Astrophorina</taxon>
        <taxon>Geodiidae</taxon>
        <taxon>Geodia</taxon>
    </lineage>
</organism>
<dbReference type="GO" id="GO:0008240">
    <property type="term" value="F:tripeptidyl-peptidase activity"/>
    <property type="evidence" value="ECO:0007669"/>
    <property type="project" value="TreeGrafter"/>
</dbReference>
<dbReference type="Proteomes" id="UP001174909">
    <property type="component" value="Unassembled WGS sequence"/>
</dbReference>
<comment type="caution">
    <text evidence="16">The sequence shown here is derived from an EMBL/GenBank/DDBJ whole genome shotgun (WGS) entry which is preliminary data.</text>
</comment>
<keyword evidence="7 13" id="KW-0720">Serine protease</keyword>
<feature type="chain" id="PRO_5041252119" description="Tripeptidyl-peptidase 1" evidence="14">
    <location>
        <begin position="30"/>
        <end position="544"/>
    </location>
</feature>
<feature type="active site" description="Charge relay system" evidence="13">
    <location>
        <position position="268"/>
    </location>
</feature>
<dbReference type="InterPro" id="IPR000209">
    <property type="entry name" value="Peptidase_S8/S53_dom"/>
</dbReference>
<keyword evidence="14" id="KW-0732">Signal</keyword>
<evidence type="ECO:0000256" key="14">
    <source>
        <dbReference type="SAM" id="SignalP"/>
    </source>
</evidence>
<feature type="domain" description="Peptidase S53" evidence="15">
    <location>
        <begin position="201"/>
        <end position="544"/>
    </location>
</feature>
<dbReference type="PROSITE" id="PS51695">
    <property type="entry name" value="SEDOLISIN"/>
    <property type="match status" value="1"/>
</dbReference>
<evidence type="ECO:0000256" key="1">
    <source>
        <dbReference type="ARBA" id="ARBA00000884"/>
    </source>
</evidence>
<dbReference type="InterPro" id="IPR015366">
    <property type="entry name" value="S53_propep"/>
</dbReference>
<feature type="active site" description="Charge relay system" evidence="13">
    <location>
        <position position="272"/>
    </location>
</feature>
<sequence>MTLRALSGLLALPATFLLLRLLLTGPAAAHELEIVHDFWSSVGRVRSGQVELLLAIKQTNVDWLEQKLWAVSYPDSPEYGQYVNFDGIAEVVHGRPKSVRAVVDAFAKVGVGEDKIDFTLGRDFAVVVAPISAVEELFSAEFYLFEHVEDPNNKIVKSLTYELPQALVGHLDFVSGISNFPRQNRVSPRRHHQSFTSTKLGTDPDTIAKNYNISYVASNPGNSQAVASFLKQYFSPSDLSRFQEQYNIQSNPIAKTEGENDQNDPGIEADLDVEYITATGRNVTTWFVSISRTANKNQEDFLYWVQQQINDTSSPWVHSISYGDYEMSIPTDYQNRTDIEFMKFGVSGRSILIASGDEGVHCRKRKYIPEWPTCSPYVTSVGGTESLDQVWIDGGGGFSDTFPMPDYQKEVVEAYLNSGKTPPAKYFNKTGRGYPDVSAYAVNFVIVYDGSGTVVDGTSCATPTFAGVVSCLNDVRLNNGKSTLGFLNPLLYQTLKGKGFFDITKGSNSGGGSCPGFEAIEGWDPASGWGSPNFGLLSDLVLDL</sequence>
<comment type="function">
    <text evidence="12">Lysosomal serine protease with tripeptidyl-peptidase I activity. May act as a non-specific lysosomal peptidase which generates tripeptides from the breakdown products produced by lysosomal proteinases. Requires substrates with an unsubstituted N-terminus.</text>
</comment>
<evidence type="ECO:0000256" key="3">
    <source>
        <dbReference type="ARBA" id="ARBA00020254"/>
    </source>
</evidence>
<evidence type="ECO:0000256" key="11">
    <source>
        <dbReference type="ARBA" id="ARBA00032661"/>
    </source>
</evidence>
<evidence type="ECO:0000259" key="15">
    <source>
        <dbReference type="PROSITE" id="PS51695"/>
    </source>
</evidence>
<proteinExistence type="predicted"/>
<evidence type="ECO:0000256" key="8">
    <source>
        <dbReference type="ARBA" id="ARBA00022837"/>
    </source>
</evidence>
<dbReference type="Pfam" id="PF09286">
    <property type="entry name" value="Pro-kuma_activ"/>
    <property type="match status" value="1"/>
</dbReference>
<dbReference type="CDD" id="cd04056">
    <property type="entry name" value="Peptidases_S53"/>
    <property type="match status" value="1"/>
</dbReference>
<keyword evidence="6 13" id="KW-0378">Hydrolase</keyword>
<evidence type="ECO:0000256" key="13">
    <source>
        <dbReference type="PROSITE-ProRule" id="PRU01032"/>
    </source>
</evidence>
<evidence type="ECO:0000256" key="2">
    <source>
        <dbReference type="ARBA" id="ARBA00012067"/>
    </source>
</evidence>
<reference evidence="16" key="1">
    <citation type="submission" date="2023-03" db="EMBL/GenBank/DDBJ databases">
        <authorList>
            <person name="Steffen K."/>
            <person name="Cardenas P."/>
        </authorList>
    </citation>
    <scope>NUCLEOTIDE SEQUENCE</scope>
</reference>
<feature type="signal peptide" evidence="14">
    <location>
        <begin position="1"/>
        <end position="29"/>
    </location>
</feature>
<dbReference type="GO" id="GO:0046872">
    <property type="term" value="F:metal ion binding"/>
    <property type="evidence" value="ECO:0007669"/>
    <property type="project" value="UniProtKB-UniRule"/>
</dbReference>
<dbReference type="GO" id="GO:0004252">
    <property type="term" value="F:serine-type endopeptidase activity"/>
    <property type="evidence" value="ECO:0007669"/>
    <property type="project" value="UniProtKB-UniRule"/>
</dbReference>
<dbReference type="InterPro" id="IPR036852">
    <property type="entry name" value="Peptidase_S8/S53_dom_sf"/>
</dbReference>
<dbReference type="EC" id="3.4.14.9" evidence="2"/>
<dbReference type="PANTHER" id="PTHR14218:SF15">
    <property type="entry name" value="TRIPEPTIDYL-PEPTIDASE 1"/>
    <property type="match status" value="1"/>
</dbReference>
<keyword evidence="5 13" id="KW-0479">Metal-binding</keyword>
<keyword evidence="8 13" id="KW-0106">Calcium</keyword>